<accession>A0ABW3GW93</accession>
<protein>
    <recommendedName>
        <fullName evidence="2 3">Segregation and condensation protein A</fullName>
    </recommendedName>
</protein>
<dbReference type="InterPro" id="IPR003768">
    <property type="entry name" value="ScpA"/>
</dbReference>
<evidence type="ECO:0000313" key="5">
    <source>
        <dbReference type="Proteomes" id="UP001596976"/>
    </source>
</evidence>
<dbReference type="Proteomes" id="UP001596976">
    <property type="component" value="Unassembled WGS sequence"/>
</dbReference>
<comment type="caution">
    <text evidence="4">The sequence shown here is derived from an EMBL/GenBank/DDBJ whole genome shotgun (WGS) entry which is preliminary data.</text>
</comment>
<dbReference type="RefSeq" id="WP_381011241.1">
    <property type="nucleotide sequence ID" value="NZ_JBHTJF010000022.1"/>
</dbReference>
<keyword evidence="5" id="KW-1185">Reference proteome</keyword>
<gene>
    <name evidence="3" type="primary">scpA</name>
    <name evidence="4" type="ORF">ACFQ0V_06530</name>
</gene>
<keyword evidence="1 3" id="KW-0159">Chromosome partition</keyword>
<comment type="subunit">
    <text evidence="3">Component of a cohesin-like complex composed of ScpA, ScpB and the Smc homodimer, in which ScpA and ScpB bind to the head domain of Smc. The presence of the three proteins is required for the association of the complex with DNA.</text>
</comment>
<dbReference type="EMBL" id="JBHTJF010000022">
    <property type="protein sequence ID" value="MFD0943430.1"/>
    <property type="molecule type" value="Genomic_DNA"/>
</dbReference>
<evidence type="ECO:0000256" key="1">
    <source>
        <dbReference type="ARBA" id="ARBA00022829"/>
    </source>
</evidence>
<dbReference type="Gene3D" id="6.10.250.2410">
    <property type="match status" value="1"/>
</dbReference>
<comment type="subcellular location">
    <subcellularLocation>
        <location evidence="3">Cytoplasm</location>
    </subcellularLocation>
    <text evidence="3">Associated with two foci at the outer edges of the nucleoid region in young cells, and at four foci within both cell halves in older cells.</text>
</comment>
<dbReference type="PANTHER" id="PTHR33969:SF2">
    <property type="entry name" value="SEGREGATION AND CONDENSATION PROTEIN A"/>
    <property type="match status" value="1"/>
</dbReference>
<dbReference type="HAMAP" id="MF_01805">
    <property type="entry name" value="ScpA"/>
    <property type="match status" value="1"/>
</dbReference>
<evidence type="ECO:0000313" key="4">
    <source>
        <dbReference type="EMBL" id="MFD0943430.1"/>
    </source>
</evidence>
<keyword evidence="3" id="KW-0963">Cytoplasm</keyword>
<name>A0ABW3GW93_9BACL</name>
<comment type="similarity">
    <text evidence="3">Belongs to the ScpA family.</text>
</comment>
<reference evidence="5" key="1">
    <citation type="journal article" date="2019" name="Int. J. Syst. Evol. Microbiol.">
        <title>The Global Catalogue of Microorganisms (GCM) 10K type strain sequencing project: providing services to taxonomists for standard genome sequencing and annotation.</title>
        <authorList>
            <consortium name="The Broad Institute Genomics Platform"/>
            <consortium name="The Broad Institute Genome Sequencing Center for Infectious Disease"/>
            <person name="Wu L."/>
            <person name="Ma J."/>
        </authorList>
    </citation>
    <scope>NUCLEOTIDE SEQUENCE [LARGE SCALE GENOMIC DNA]</scope>
    <source>
        <strain evidence="5">CCUG 63563</strain>
    </source>
</reference>
<dbReference type="Pfam" id="PF02616">
    <property type="entry name" value="SMC_ScpA"/>
    <property type="match status" value="1"/>
</dbReference>
<proteinExistence type="inferred from homology"/>
<evidence type="ECO:0000256" key="3">
    <source>
        <dbReference type="HAMAP-Rule" id="MF_01805"/>
    </source>
</evidence>
<keyword evidence="3" id="KW-0131">Cell cycle</keyword>
<comment type="function">
    <text evidence="3">Participates in chromosomal partition during cell division. May act via the formation of a condensin-like complex containing Smc and ScpB that pull DNA away from mid-cell into both cell halves.</text>
</comment>
<sequence>MSYEVKLSIYEGPLDLLLHLIKRLEIDIYDIPMKELTSQYVEHIETMSILQLDELGEYLVLAATLIEIKSKMLLPVHEELEEVVEEEEDPRESLVERLLRYEQYKKAALQLEASYEEERKHYAKFPTVVEAVEEEETFNVFDLVKAFQKMLKKQVKQEPKKARVGRSSVTVEEAVTQVLSALDRHDGACRFDELFETYDRSQLVMTFFAILHLMRDGQVRATQQHNFDEVYIEKR</sequence>
<organism evidence="4 5">
    <name type="scientific">Savagea faecisuis</name>
    <dbReference type="NCBI Taxonomy" id="1274803"/>
    <lineage>
        <taxon>Bacteria</taxon>
        <taxon>Bacillati</taxon>
        <taxon>Bacillota</taxon>
        <taxon>Bacilli</taxon>
        <taxon>Bacillales</taxon>
        <taxon>Caryophanaceae</taxon>
        <taxon>Savagea</taxon>
    </lineage>
</organism>
<evidence type="ECO:0000256" key="2">
    <source>
        <dbReference type="ARBA" id="ARBA00044777"/>
    </source>
</evidence>
<dbReference type="InterPro" id="IPR023093">
    <property type="entry name" value="ScpA-like_C"/>
</dbReference>
<keyword evidence="3" id="KW-0132">Cell division</keyword>
<dbReference type="PANTHER" id="PTHR33969">
    <property type="entry name" value="SEGREGATION AND CONDENSATION PROTEIN A"/>
    <property type="match status" value="1"/>
</dbReference>
<dbReference type="Gene3D" id="1.10.10.580">
    <property type="entry name" value="Structural maintenance of chromosome 1. Chain E"/>
    <property type="match status" value="1"/>
</dbReference>